<dbReference type="Proteomes" id="UP000002051">
    <property type="component" value="Chromosome 6"/>
</dbReference>
<reference evidence="2" key="3">
    <citation type="submission" date="2015-04" db="UniProtKB">
        <authorList>
            <consortium name="EnsemblPlants"/>
        </authorList>
    </citation>
    <scope>IDENTIFICATION</scope>
    <source>
        <strain evidence="2">cv. Jemalong A17</strain>
    </source>
</reference>
<reference evidence="1 3" key="1">
    <citation type="journal article" date="2011" name="Nature">
        <title>The Medicago genome provides insight into the evolution of rhizobial symbioses.</title>
        <authorList>
            <person name="Young N.D."/>
            <person name="Debelle F."/>
            <person name="Oldroyd G.E."/>
            <person name="Geurts R."/>
            <person name="Cannon S.B."/>
            <person name="Udvardi M.K."/>
            <person name="Benedito V.A."/>
            <person name="Mayer K.F."/>
            <person name="Gouzy J."/>
            <person name="Schoof H."/>
            <person name="Van de Peer Y."/>
            <person name="Proost S."/>
            <person name="Cook D.R."/>
            <person name="Meyers B.C."/>
            <person name="Spannagl M."/>
            <person name="Cheung F."/>
            <person name="De Mita S."/>
            <person name="Krishnakumar V."/>
            <person name="Gundlach H."/>
            <person name="Zhou S."/>
            <person name="Mudge J."/>
            <person name="Bharti A.K."/>
            <person name="Murray J.D."/>
            <person name="Naoumkina M.A."/>
            <person name="Rosen B."/>
            <person name="Silverstein K.A."/>
            <person name="Tang H."/>
            <person name="Rombauts S."/>
            <person name="Zhao P.X."/>
            <person name="Zhou P."/>
            <person name="Barbe V."/>
            <person name="Bardou P."/>
            <person name="Bechner M."/>
            <person name="Bellec A."/>
            <person name="Berger A."/>
            <person name="Berges H."/>
            <person name="Bidwell S."/>
            <person name="Bisseling T."/>
            <person name="Choisne N."/>
            <person name="Couloux A."/>
            <person name="Denny R."/>
            <person name="Deshpande S."/>
            <person name="Dai X."/>
            <person name="Doyle J.J."/>
            <person name="Dudez A.M."/>
            <person name="Farmer A.D."/>
            <person name="Fouteau S."/>
            <person name="Franken C."/>
            <person name="Gibelin C."/>
            <person name="Gish J."/>
            <person name="Goldstein S."/>
            <person name="Gonzalez A.J."/>
            <person name="Green P.J."/>
            <person name="Hallab A."/>
            <person name="Hartog M."/>
            <person name="Hua A."/>
            <person name="Humphray S.J."/>
            <person name="Jeong D.H."/>
            <person name="Jing Y."/>
            <person name="Jocker A."/>
            <person name="Kenton S.M."/>
            <person name="Kim D.J."/>
            <person name="Klee K."/>
            <person name="Lai H."/>
            <person name="Lang C."/>
            <person name="Lin S."/>
            <person name="Macmil S.L."/>
            <person name="Magdelenat G."/>
            <person name="Matthews L."/>
            <person name="McCorrison J."/>
            <person name="Monaghan E.L."/>
            <person name="Mun J.H."/>
            <person name="Najar F.Z."/>
            <person name="Nicholson C."/>
            <person name="Noirot C."/>
            <person name="O'Bleness M."/>
            <person name="Paule C.R."/>
            <person name="Poulain J."/>
            <person name="Prion F."/>
            <person name="Qin B."/>
            <person name="Qu C."/>
            <person name="Retzel E.F."/>
            <person name="Riddle C."/>
            <person name="Sallet E."/>
            <person name="Samain S."/>
            <person name="Samson N."/>
            <person name="Sanders I."/>
            <person name="Saurat O."/>
            <person name="Scarpelli C."/>
            <person name="Schiex T."/>
            <person name="Segurens B."/>
            <person name="Severin A.J."/>
            <person name="Sherrier D.J."/>
            <person name="Shi R."/>
            <person name="Sims S."/>
            <person name="Singer S.R."/>
            <person name="Sinharoy S."/>
            <person name="Sterck L."/>
            <person name="Viollet A."/>
            <person name="Wang B.B."/>
            <person name="Wang K."/>
            <person name="Wang M."/>
            <person name="Wang X."/>
            <person name="Warfsmann J."/>
            <person name="Weissenbach J."/>
            <person name="White D.D."/>
            <person name="White J.D."/>
            <person name="Wiley G.B."/>
            <person name="Wincker P."/>
            <person name="Xing Y."/>
            <person name="Yang L."/>
            <person name="Yao Z."/>
            <person name="Ying F."/>
            <person name="Zhai J."/>
            <person name="Zhou L."/>
            <person name="Zuber A."/>
            <person name="Denarie J."/>
            <person name="Dixon R.A."/>
            <person name="May G.D."/>
            <person name="Schwartz D.C."/>
            <person name="Rogers J."/>
            <person name="Quetier F."/>
            <person name="Town C.D."/>
            <person name="Roe B.A."/>
        </authorList>
    </citation>
    <scope>NUCLEOTIDE SEQUENCE [LARGE SCALE GENOMIC DNA]</scope>
    <source>
        <strain evidence="1">A17</strain>
        <strain evidence="2 3">cv. Jemalong A17</strain>
    </source>
</reference>
<dbReference type="EMBL" id="CM001222">
    <property type="protein sequence ID" value="KEH26109.1"/>
    <property type="molecule type" value="Genomic_DNA"/>
</dbReference>
<dbReference type="AlphaFoldDB" id="A0A072U8K3"/>
<proteinExistence type="predicted"/>
<keyword evidence="3" id="KW-1185">Reference proteome</keyword>
<dbReference type="HOGENOM" id="CLU_2336863_0_0_1"/>
<name>A0A072U8K3_MEDTR</name>
<dbReference type="EnsemblPlants" id="KEH26109">
    <property type="protein sequence ID" value="KEH26109"/>
    <property type="gene ID" value="MTR_6g445270"/>
</dbReference>
<organism evidence="1 3">
    <name type="scientific">Medicago truncatula</name>
    <name type="common">Barrel medic</name>
    <name type="synonym">Medicago tribuloides</name>
    <dbReference type="NCBI Taxonomy" id="3880"/>
    <lineage>
        <taxon>Eukaryota</taxon>
        <taxon>Viridiplantae</taxon>
        <taxon>Streptophyta</taxon>
        <taxon>Embryophyta</taxon>
        <taxon>Tracheophyta</taxon>
        <taxon>Spermatophyta</taxon>
        <taxon>Magnoliopsida</taxon>
        <taxon>eudicotyledons</taxon>
        <taxon>Gunneridae</taxon>
        <taxon>Pentapetalae</taxon>
        <taxon>rosids</taxon>
        <taxon>fabids</taxon>
        <taxon>Fabales</taxon>
        <taxon>Fabaceae</taxon>
        <taxon>Papilionoideae</taxon>
        <taxon>50 kb inversion clade</taxon>
        <taxon>NPAAA clade</taxon>
        <taxon>Hologalegina</taxon>
        <taxon>IRL clade</taxon>
        <taxon>Trifolieae</taxon>
        <taxon>Medicago</taxon>
    </lineage>
</organism>
<evidence type="ECO:0000313" key="3">
    <source>
        <dbReference type="Proteomes" id="UP000002051"/>
    </source>
</evidence>
<accession>A0A072U8K3</accession>
<evidence type="ECO:0000313" key="2">
    <source>
        <dbReference type="EnsemblPlants" id="KEH26109"/>
    </source>
</evidence>
<protein>
    <submittedName>
        <fullName evidence="1 2">Uncharacterized protein</fullName>
    </submittedName>
</protein>
<evidence type="ECO:0000313" key="1">
    <source>
        <dbReference type="EMBL" id="KEH26109.1"/>
    </source>
</evidence>
<gene>
    <name evidence="1" type="ordered locus">MTR_6g445270</name>
</gene>
<sequence>MDNLQMFCPAFSRSSLLFARANPTEADCIMETLSKYQVASGQLVNLEKSEASFSRNVLDEVKDMTRNRMNVKTVFRAFKNGPGSWAGPLAHIFGPGRA</sequence>
<reference evidence="1 3" key="2">
    <citation type="journal article" date="2014" name="BMC Genomics">
        <title>An improved genome release (version Mt4.0) for the model legume Medicago truncatula.</title>
        <authorList>
            <person name="Tang H."/>
            <person name="Krishnakumar V."/>
            <person name="Bidwell S."/>
            <person name="Rosen B."/>
            <person name="Chan A."/>
            <person name="Zhou S."/>
            <person name="Gentzbittel L."/>
            <person name="Childs K.L."/>
            <person name="Yandell M."/>
            <person name="Gundlach H."/>
            <person name="Mayer K.F."/>
            <person name="Schwartz D.C."/>
            <person name="Town C.D."/>
        </authorList>
    </citation>
    <scope>GENOME REANNOTATION</scope>
    <source>
        <strain evidence="1">A17</strain>
        <strain evidence="2 3">cv. Jemalong A17</strain>
    </source>
</reference>